<evidence type="ECO:0000256" key="1">
    <source>
        <dbReference type="ARBA" id="ARBA00023125"/>
    </source>
</evidence>
<dbReference type="InterPro" id="IPR000792">
    <property type="entry name" value="Tscrpt_reg_LuxR_C"/>
</dbReference>
<dbReference type="RefSeq" id="WP_228427508.1">
    <property type="nucleotide sequence ID" value="NZ_JAJFNJ020000003.1"/>
</dbReference>
<dbReference type="PROSITE" id="PS50113">
    <property type="entry name" value="PAC"/>
    <property type="match status" value="1"/>
</dbReference>
<dbReference type="PANTHER" id="PTHR43214">
    <property type="entry name" value="TWO-COMPONENT RESPONSE REGULATOR"/>
    <property type="match status" value="1"/>
</dbReference>
<dbReference type="PANTHER" id="PTHR43214:SF38">
    <property type="entry name" value="NITRATE_NITRITE RESPONSE REGULATOR PROTEIN NARL"/>
    <property type="match status" value="1"/>
</dbReference>
<dbReference type="InterPro" id="IPR001610">
    <property type="entry name" value="PAC"/>
</dbReference>
<dbReference type="Pfam" id="PF00989">
    <property type="entry name" value="PAS"/>
    <property type="match status" value="1"/>
</dbReference>
<dbReference type="InterPro" id="IPR036388">
    <property type="entry name" value="WH-like_DNA-bd_sf"/>
</dbReference>
<dbReference type="SMART" id="SM00086">
    <property type="entry name" value="PAC"/>
    <property type="match status" value="3"/>
</dbReference>
<evidence type="ECO:0000313" key="6">
    <source>
        <dbReference type="Proteomes" id="UP001297361"/>
    </source>
</evidence>
<evidence type="ECO:0000259" key="3">
    <source>
        <dbReference type="PROSITE" id="PS50112"/>
    </source>
</evidence>
<gene>
    <name evidence="5" type="ORF">LLE72_006885</name>
</gene>
<feature type="domain" description="PAS" evidence="3">
    <location>
        <begin position="147"/>
        <end position="203"/>
    </location>
</feature>
<dbReference type="AlphaFoldDB" id="A0AAJ2X288"/>
<sequence>MSSACEPTAPLAPPPQSTNRRQLQQIITGLSEGVILVEPDQTITWANEAALAMHGASDLAELGATVSDYRARFQLRYRNNHRLNAGNYPIDRVIAGEVFNDVVVEVVRADTDAQWVHRVRSLVLTDAQGAPDCLVLIVADASDWASAEQRFERTFNANPAPAVICRLADQRYIKVNQGFVEMTGYTREAVVGKSVFEVDVLELAERRELALERLNEGATIPQMQAELSLPDGSTKMVVVAGQPIEIGEEACMLFTFMDLEPRRRAEVALRQSEERFAKAFRITPVPTLICNAESLQIVEINDAVSQTTQYASEDIMGKSIDEIGLFATRQAYQQFCHALAESGSMLNVEYAIARKDGEPLDCLVSAETVSIHGVQCYLVSLMDITDRKRTEMELVTAIEAVMQDASWFSQTLLEKLANVRRANRPSQAHGCGVADLTGRERDVLGLLAEGLADKEIAQQLGVSPNTVRNHVAALYSKIDVHSRGEAIVWARERGFAGRPAKKSARKP</sequence>
<dbReference type="GO" id="GO:0003677">
    <property type="term" value="F:DNA binding"/>
    <property type="evidence" value="ECO:0007669"/>
    <property type="project" value="UniProtKB-KW"/>
</dbReference>
<organism evidence="5 6">
    <name type="scientific">Xanthomonas campestris pv. papavericola</name>
    <dbReference type="NCBI Taxonomy" id="487881"/>
    <lineage>
        <taxon>Bacteria</taxon>
        <taxon>Pseudomonadati</taxon>
        <taxon>Pseudomonadota</taxon>
        <taxon>Gammaproteobacteria</taxon>
        <taxon>Lysobacterales</taxon>
        <taxon>Lysobacteraceae</taxon>
        <taxon>Xanthomonas</taxon>
    </lineage>
</organism>
<dbReference type="Pfam" id="PF13188">
    <property type="entry name" value="PAS_8"/>
    <property type="match status" value="1"/>
</dbReference>
<dbReference type="Pfam" id="PF00196">
    <property type="entry name" value="GerE"/>
    <property type="match status" value="1"/>
</dbReference>
<dbReference type="InterPro" id="IPR035965">
    <property type="entry name" value="PAS-like_dom_sf"/>
</dbReference>
<dbReference type="NCBIfam" id="TIGR00229">
    <property type="entry name" value="sensory_box"/>
    <property type="match status" value="2"/>
</dbReference>
<dbReference type="Gene3D" id="3.30.450.20">
    <property type="entry name" value="PAS domain"/>
    <property type="match status" value="3"/>
</dbReference>
<reference evidence="5" key="2">
    <citation type="submission" date="2024-01" db="EMBL/GenBank/DDBJ databases">
        <title>Long-read genome sequencing of X. campestris pv. papavericola.</title>
        <authorList>
            <person name="Hussain R.M.F."/>
            <person name="Greer S."/>
            <person name="Harrison J."/>
            <person name="Grant M."/>
            <person name="Vicente J."/>
            <person name="Studholme D.J."/>
        </authorList>
    </citation>
    <scope>NUCLEOTIDE SEQUENCE</scope>
    <source>
        <strain evidence="5">NCPPB 2970</strain>
    </source>
</reference>
<dbReference type="SMART" id="SM00091">
    <property type="entry name" value="PAS"/>
    <property type="match status" value="3"/>
</dbReference>
<dbReference type="SUPFAM" id="SSF46894">
    <property type="entry name" value="C-terminal effector domain of the bipartite response regulators"/>
    <property type="match status" value="1"/>
</dbReference>
<dbReference type="PRINTS" id="PR00038">
    <property type="entry name" value="HTHLUXR"/>
</dbReference>
<dbReference type="CDD" id="cd00130">
    <property type="entry name" value="PAS"/>
    <property type="match status" value="2"/>
</dbReference>
<dbReference type="SUPFAM" id="SSF55785">
    <property type="entry name" value="PYP-like sensor domain (PAS domain)"/>
    <property type="match status" value="3"/>
</dbReference>
<evidence type="ECO:0000313" key="5">
    <source>
        <dbReference type="EMBL" id="MEC3887485.1"/>
    </source>
</evidence>
<dbReference type="Proteomes" id="UP001297361">
    <property type="component" value="Unassembled WGS sequence"/>
</dbReference>
<feature type="domain" description="HTH luxR-type" evidence="2">
    <location>
        <begin position="429"/>
        <end position="494"/>
    </location>
</feature>
<dbReference type="InterPro" id="IPR000700">
    <property type="entry name" value="PAS-assoc_C"/>
</dbReference>
<dbReference type="PROSITE" id="PS50112">
    <property type="entry name" value="PAS"/>
    <property type="match status" value="2"/>
</dbReference>
<dbReference type="InterPro" id="IPR016032">
    <property type="entry name" value="Sig_transdc_resp-reg_C-effctor"/>
</dbReference>
<dbReference type="GO" id="GO:0006355">
    <property type="term" value="P:regulation of DNA-templated transcription"/>
    <property type="evidence" value="ECO:0007669"/>
    <property type="project" value="InterPro"/>
</dbReference>
<feature type="domain" description="PAS" evidence="3">
    <location>
        <begin position="272"/>
        <end position="319"/>
    </location>
</feature>
<dbReference type="PROSITE" id="PS50043">
    <property type="entry name" value="HTH_LUXR_2"/>
    <property type="match status" value="1"/>
</dbReference>
<dbReference type="InterPro" id="IPR013767">
    <property type="entry name" value="PAS_fold"/>
</dbReference>
<proteinExistence type="predicted"/>
<dbReference type="Pfam" id="PF13426">
    <property type="entry name" value="PAS_9"/>
    <property type="match status" value="1"/>
</dbReference>
<dbReference type="SMART" id="SM00421">
    <property type="entry name" value="HTH_LUXR"/>
    <property type="match status" value="1"/>
</dbReference>
<dbReference type="InterPro" id="IPR000014">
    <property type="entry name" value="PAS"/>
</dbReference>
<keyword evidence="1" id="KW-0238">DNA-binding</keyword>
<comment type="caution">
    <text evidence="5">The sequence shown here is derived from an EMBL/GenBank/DDBJ whole genome shotgun (WGS) entry which is preliminary data.</text>
</comment>
<protein>
    <submittedName>
        <fullName evidence="5">Helix-turn-helix transcriptional regulator</fullName>
    </submittedName>
</protein>
<accession>A0AAJ2X288</accession>
<evidence type="ECO:0000259" key="4">
    <source>
        <dbReference type="PROSITE" id="PS50113"/>
    </source>
</evidence>
<dbReference type="EMBL" id="JAJFNJ020000003">
    <property type="protein sequence ID" value="MEC3887485.1"/>
    <property type="molecule type" value="Genomic_DNA"/>
</dbReference>
<dbReference type="InterPro" id="IPR039420">
    <property type="entry name" value="WalR-like"/>
</dbReference>
<evidence type="ECO:0000259" key="2">
    <source>
        <dbReference type="PROSITE" id="PS50043"/>
    </source>
</evidence>
<reference evidence="5" key="1">
    <citation type="submission" date="2021-10" db="EMBL/GenBank/DDBJ databases">
        <authorList>
            <person name="Hussein R."/>
            <person name="Harrison J."/>
            <person name="Studholme D.J."/>
            <person name="Vicente J."/>
            <person name="Grant M."/>
        </authorList>
    </citation>
    <scope>NUCLEOTIDE SEQUENCE</scope>
    <source>
        <strain evidence="5">NCPPB 2970</strain>
    </source>
</reference>
<dbReference type="CDD" id="cd06170">
    <property type="entry name" value="LuxR_C_like"/>
    <property type="match status" value="1"/>
</dbReference>
<name>A0AAJ2X288_XANCA</name>
<feature type="domain" description="PAC" evidence="4">
    <location>
        <begin position="346"/>
        <end position="396"/>
    </location>
</feature>
<dbReference type="Gene3D" id="1.10.10.10">
    <property type="entry name" value="Winged helix-like DNA-binding domain superfamily/Winged helix DNA-binding domain"/>
    <property type="match status" value="1"/>
</dbReference>